<dbReference type="EMBL" id="DVLL01000010">
    <property type="protein sequence ID" value="HIT58485.1"/>
    <property type="molecule type" value="Genomic_DNA"/>
</dbReference>
<gene>
    <name evidence="7" type="primary">ruvX</name>
    <name evidence="7" type="ORF">IAC39_02040</name>
</gene>
<dbReference type="InterPro" id="IPR005227">
    <property type="entry name" value="YqgF"/>
</dbReference>
<protein>
    <recommendedName>
        <fullName evidence="5">Putative pre-16S rRNA nuclease</fullName>
        <ecNumber evidence="5">3.1.-.-</ecNumber>
    </recommendedName>
</protein>
<comment type="subcellular location">
    <subcellularLocation>
        <location evidence="5">Cytoplasm</location>
    </subcellularLocation>
</comment>
<keyword evidence="1 5" id="KW-0963">Cytoplasm</keyword>
<dbReference type="GO" id="GO:0005829">
    <property type="term" value="C:cytosol"/>
    <property type="evidence" value="ECO:0007669"/>
    <property type="project" value="TreeGrafter"/>
</dbReference>
<keyword evidence="2 5" id="KW-0690">Ribosome biogenesis</keyword>
<proteinExistence type="inferred from homology"/>
<evidence type="ECO:0000256" key="4">
    <source>
        <dbReference type="ARBA" id="ARBA00022801"/>
    </source>
</evidence>
<dbReference type="SUPFAM" id="SSF53098">
    <property type="entry name" value="Ribonuclease H-like"/>
    <property type="match status" value="1"/>
</dbReference>
<evidence type="ECO:0000313" key="7">
    <source>
        <dbReference type="EMBL" id="HIT58485.1"/>
    </source>
</evidence>
<dbReference type="Proteomes" id="UP000824136">
    <property type="component" value="Unassembled WGS sequence"/>
</dbReference>
<reference evidence="7" key="1">
    <citation type="submission" date="2020-10" db="EMBL/GenBank/DDBJ databases">
        <authorList>
            <person name="Gilroy R."/>
        </authorList>
    </citation>
    <scope>NUCLEOTIDE SEQUENCE</scope>
    <source>
        <strain evidence="7">CHK33-4379</strain>
    </source>
</reference>
<dbReference type="InterPro" id="IPR037027">
    <property type="entry name" value="YqgF/RNaseH-like_dom_sf"/>
</dbReference>
<name>A0A9D1GUF8_9FIRM</name>
<dbReference type="GO" id="GO:0004518">
    <property type="term" value="F:nuclease activity"/>
    <property type="evidence" value="ECO:0007669"/>
    <property type="project" value="UniProtKB-KW"/>
</dbReference>
<keyword evidence="4 5" id="KW-0378">Hydrolase</keyword>
<dbReference type="SMART" id="SM00732">
    <property type="entry name" value="YqgFc"/>
    <property type="match status" value="1"/>
</dbReference>
<reference evidence="7" key="2">
    <citation type="journal article" date="2021" name="PeerJ">
        <title>Extensive microbial diversity within the chicken gut microbiome revealed by metagenomics and culture.</title>
        <authorList>
            <person name="Gilroy R."/>
            <person name="Ravi A."/>
            <person name="Getino M."/>
            <person name="Pursley I."/>
            <person name="Horton D.L."/>
            <person name="Alikhan N.F."/>
            <person name="Baker D."/>
            <person name="Gharbi K."/>
            <person name="Hall N."/>
            <person name="Watson M."/>
            <person name="Adriaenssens E.M."/>
            <person name="Foster-Nyarko E."/>
            <person name="Jarju S."/>
            <person name="Secka A."/>
            <person name="Antonio M."/>
            <person name="Oren A."/>
            <person name="Chaudhuri R.R."/>
            <person name="La Ragione R."/>
            <person name="Hildebrand F."/>
            <person name="Pallen M.J."/>
        </authorList>
    </citation>
    <scope>NUCLEOTIDE SEQUENCE</scope>
    <source>
        <strain evidence="7">CHK33-4379</strain>
    </source>
</reference>
<dbReference type="GO" id="GO:0000967">
    <property type="term" value="P:rRNA 5'-end processing"/>
    <property type="evidence" value="ECO:0007669"/>
    <property type="project" value="UniProtKB-UniRule"/>
</dbReference>
<comment type="caution">
    <text evidence="7">The sequence shown here is derived from an EMBL/GenBank/DDBJ whole genome shotgun (WGS) entry which is preliminary data.</text>
</comment>
<feature type="domain" description="YqgF/RNase H-like" evidence="6">
    <location>
        <begin position="1"/>
        <end position="101"/>
    </location>
</feature>
<evidence type="ECO:0000313" key="8">
    <source>
        <dbReference type="Proteomes" id="UP000824136"/>
    </source>
</evidence>
<dbReference type="PANTHER" id="PTHR33317">
    <property type="entry name" value="POLYNUCLEOTIDYL TRANSFERASE, RIBONUCLEASE H-LIKE SUPERFAMILY PROTEIN"/>
    <property type="match status" value="1"/>
</dbReference>
<comment type="similarity">
    <text evidence="5">Belongs to the YqgF HJR family.</text>
</comment>
<organism evidence="7 8">
    <name type="scientific">Candidatus Faeciplasma pullistercoris</name>
    <dbReference type="NCBI Taxonomy" id="2840800"/>
    <lineage>
        <taxon>Bacteria</taxon>
        <taxon>Bacillati</taxon>
        <taxon>Bacillota</taxon>
        <taxon>Clostridia</taxon>
        <taxon>Eubacteriales</taxon>
        <taxon>Oscillospiraceae</taxon>
        <taxon>Oscillospiraceae incertae sedis</taxon>
        <taxon>Candidatus Faeciplasma</taxon>
    </lineage>
</organism>
<dbReference type="EC" id="3.1.-.-" evidence="5"/>
<evidence type="ECO:0000256" key="2">
    <source>
        <dbReference type="ARBA" id="ARBA00022517"/>
    </source>
</evidence>
<dbReference type="CDD" id="cd16964">
    <property type="entry name" value="YqgF"/>
    <property type="match status" value="1"/>
</dbReference>
<dbReference type="PANTHER" id="PTHR33317:SF4">
    <property type="entry name" value="POLYNUCLEOTIDYL TRANSFERASE, RIBONUCLEASE H-LIKE SUPERFAMILY PROTEIN"/>
    <property type="match status" value="1"/>
</dbReference>
<evidence type="ECO:0000256" key="1">
    <source>
        <dbReference type="ARBA" id="ARBA00022490"/>
    </source>
</evidence>
<dbReference type="AlphaFoldDB" id="A0A9D1GUF8"/>
<sequence length="145" mass="15698">MRILAVDYGEARTGLACCDAYESIASPVGTVCEWNRDACAAKIAAKAAELGTELIVVGLPVNMDGSCGERAKRCEEFAASLRELTGLEVELWDERVTTVQAIGILNETNVRGKKRKAVIDTVAATLILESYLSYRKKKSGSKQQV</sequence>
<comment type="function">
    <text evidence="5">Could be a nuclease involved in processing of the 5'-end of pre-16S rRNA.</text>
</comment>
<dbReference type="InterPro" id="IPR006641">
    <property type="entry name" value="YqgF/RNaseH-like_dom"/>
</dbReference>
<keyword evidence="3 5" id="KW-0540">Nuclease</keyword>
<evidence type="ECO:0000259" key="6">
    <source>
        <dbReference type="SMART" id="SM00732"/>
    </source>
</evidence>
<accession>A0A9D1GUF8</accession>
<dbReference type="HAMAP" id="MF_00651">
    <property type="entry name" value="Nuclease_YqgF"/>
    <property type="match status" value="1"/>
</dbReference>
<evidence type="ECO:0000256" key="3">
    <source>
        <dbReference type="ARBA" id="ARBA00022722"/>
    </source>
</evidence>
<dbReference type="Pfam" id="PF03652">
    <property type="entry name" value="RuvX"/>
    <property type="match status" value="1"/>
</dbReference>
<dbReference type="InterPro" id="IPR012337">
    <property type="entry name" value="RNaseH-like_sf"/>
</dbReference>
<dbReference type="GO" id="GO:0016788">
    <property type="term" value="F:hydrolase activity, acting on ester bonds"/>
    <property type="evidence" value="ECO:0007669"/>
    <property type="project" value="UniProtKB-UniRule"/>
</dbReference>
<dbReference type="Gene3D" id="3.30.420.140">
    <property type="entry name" value="YqgF/RNase H-like domain"/>
    <property type="match status" value="1"/>
</dbReference>
<evidence type="ECO:0000256" key="5">
    <source>
        <dbReference type="HAMAP-Rule" id="MF_00651"/>
    </source>
</evidence>
<dbReference type="NCBIfam" id="TIGR00250">
    <property type="entry name" value="RNAse_H_YqgF"/>
    <property type="match status" value="1"/>
</dbReference>